<evidence type="ECO:0000256" key="1">
    <source>
        <dbReference type="ARBA" id="ARBA00008984"/>
    </source>
</evidence>
<sequence>MKKHVDARGLSCPEPVLLTRQVLQDQVIQEITVLVDNKVAVENITRIAENSNCQVKVTKQDSDFMLTLIKIK</sequence>
<dbReference type="EMBL" id="FRAR01000010">
    <property type="protein sequence ID" value="SHK27321.1"/>
    <property type="molecule type" value="Genomic_DNA"/>
</dbReference>
<dbReference type="OrthoDB" id="9797352at2"/>
<dbReference type="CDD" id="cd03421">
    <property type="entry name" value="SirA_like_N"/>
    <property type="match status" value="1"/>
</dbReference>
<keyword evidence="3" id="KW-0808">Transferase</keyword>
<dbReference type="PANTHER" id="PTHR33279">
    <property type="entry name" value="SULFUR CARRIER PROTEIN YEDF-RELATED"/>
    <property type="match status" value="1"/>
</dbReference>
<evidence type="ECO:0000259" key="2">
    <source>
        <dbReference type="Pfam" id="PF01206"/>
    </source>
</evidence>
<accession>A0A1M6R4B7</accession>
<feature type="domain" description="UPF0033" evidence="2">
    <location>
        <begin position="4"/>
        <end position="68"/>
    </location>
</feature>
<dbReference type="GO" id="GO:0016740">
    <property type="term" value="F:transferase activity"/>
    <property type="evidence" value="ECO:0007669"/>
    <property type="project" value="UniProtKB-KW"/>
</dbReference>
<evidence type="ECO:0000313" key="3">
    <source>
        <dbReference type="EMBL" id="SHK27321.1"/>
    </source>
</evidence>
<dbReference type="Pfam" id="PF01206">
    <property type="entry name" value="TusA"/>
    <property type="match status" value="1"/>
</dbReference>
<dbReference type="RefSeq" id="WP_072912069.1">
    <property type="nucleotide sequence ID" value="NZ_FRAR01000010.1"/>
</dbReference>
<proteinExistence type="inferred from homology"/>
<comment type="similarity">
    <text evidence="1">Belongs to the sulfur carrier protein TusA family.</text>
</comment>
<dbReference type="Gene3D" id="3.30.110.40">
    <property type="entry name" value="TusA-like domain"/>
    <property type="match status" value="1"/>
</dbReference>
<name>A0A1M6R4B7_9FIRM</name>
<dbReference type="SUPFAM" id="SSF64307">
    <property type="entry name" value="SirA-like"/>
    <property type="match status" value="1"/>
</dbReference>
<organism evidence="3 4">
    <name type="scientific">Desulforamulus aeronauticus DSM 10349</name>
    <dbReference type="NCBI Taxonomy" id="1121421"/>
    <lineage>
        <taxon>Bacteria</taxon>
        <taxon>Bacillati</taxon>
        <taxon>Bacillota</taxon>
        <taxon>Clostridia</taxon>
        <taxon>Eubacteriales</taxon>
        <taxon>Peptococcaceae</taxon>
        <taxon>Desulforamulus</taxon>
    </lineage>
</organism>
<dbReference type="Proteomes" id="UP000183997">
    <property type="component" value="Unassembled WGS sequence"/>
</dbReference>
<dbReference type="InterPro" id="IPR001455">
    <property type="entry name" value="TusA-like"/>
</dbReference>
<evidence type="ECO:0000313" key="4">
    <source>
        <dbReference type="Proteomes" id="UP000183997"/>
    </source>
</evidence>
<reference evidence="4" key="1">
    <citation type="submission" date="2016-11" db="EMBL/GenBank/DDBJ databases">
        <authorList>
            <person name="Varghese N."/>
            <person name="Submissions S."/>
        </authorList>
    </citation>
    <scope>NUCLEOTIDE SEQUENCE [LARGE SCALE GENOMIC DNA]</scope>
    <source>
        <strain evidence="4">DSM 10349</strain>
    </source>
</reference>
<gene>
    <name evidence="3" type="ORF">SAMN02745123_01292</name>
</gene>
<dbReference type="PANTHER" id="PTHR33279:SF6">
    <property type="entry name" value="SULFUR CARRIER PROTEIN YEDF-RELATED"/>
    <property type="match status" value="1"/>
</dbReference>
<protein>
    <submittedName>
        <fullName evidence="3">TusA-related sulfurtransferase</fullName>
    </submittedName>
</protein>
<keyword evidence="4" id="KW-1185">Reference proteome</keyword>
<dbReference type="InterPro" id="IPR036868">
    <property type="entry name" value="TusA-like_sf"/>
</dbReference>
<dbReference type="AlphaFoldDB" id="A0A1M6R4B7"/>
<dbReference type="STRING" id="1121421.SAMN02745123_01292"/>